<dbReference type="GO" id="GO:0006526">
    <property type="term" value="P:L-arginine biosynthetic process"/>
    <property type="evidence" value="ECO:0007669"/>
    <property type="project" value="TreeGrafter"/>
</dbReference>
<dbReference type="SUPFAM" id="SSF55031">
    <property type="entry name" value="Bacterial exopeptidase dimerisation domain"/>
    <property type="match status" value="1"/>
</dbReference>
<dbReference type="InterPro" id="IPR001261">
    <property type="entry name" value="ArgE/DapE_CS"/>
</dbReference>
<comment type="cofactor">
    <cofactor evidence="1">
        <name>Zn(2+)</name>
        <dbReference type="ChEBI" id="CHEBI:29105"/>
    </cofactor>
</comment>
<accession>A0A2W5N6R5</accession>
<keyword evidence="11" id="KW-0220">Diaminopimelate biosynthesis</keyword>
<evidence type="ECO:0000256" key="2">
    <source>
        <dbReference type="ARBA" id="ARBA00005130"/>
    </source>
</evidence>
<dbReference type="EMBL" id="QFQB01000001">
    <property type="protein sequence ID" value="PZQ49152.1"/>
    <property type="molecule type" value="Genomic_DNA"/>
</dbReference>
<feature type="domain" description="Peptidase M20 dimerisation" evidence="16">
    <location>
        <begin position="181"/>
        <end position="288"/>
    </location>
</feature>
<keyword evidence="13" id="KW-0170">Cobalt</keyword>
<dbReference type="EC" id="3.5.1.18" evidence="5 15"/>
<keyword evidence="7" id="KW-0028">Amino-acid biosynthesis</keyword>
<dbReference type="GO" id="GO:0009014">
    <property type="term" value="F:succinyl-diaminopimelate desuccinylase activity"/>
    <property type="evidence" value="ECO:0007669"/>
    <property type="project" value="UniProtKB-UniRule"/>
</dbReference>
<evidence type="ECO:0000256" key="8">
    <source>
        <dbReference type="ARBA" id="ARBA00022723"/>
    </source>
</evidence>
<dbReference type="AlphaFoldDB" id="A0A2W5N6R5"/>
<comment type="subunit">
    <text evidence="4">Homodimer.</text>
</comment>
<evidence type="ECO:0000256" key="6">
    <source>
        <dbReference type="ARBA" id="ARBA00022391"/>
    </source>
</evidence>
<protein>
    <recommendedName>
        <fullName evidence="6 15">Succinyl-diaminopimelate desuccinylase</fullName>
        <ecNumber evidence="5 15">3.5.1.18</ecNumber>
    </recommendedName>
</protein>
<evidence type="ECO:0000256" key="15">
    <source>
        <dbReference type="NCBIfam" id="TIGR01246"/>
    </source>
</evidence>
<dbReference type="InterPro" id="IPR011650">
    <property type="entry name" value="Peptidase_M20_dimer"/>
</dbReference>
<comment type="pathway">
    <text evidence="2">Amino-acid biosynthesis; L-lysine biosynthesis via DAP pathway; LL-2,6-diaminopimelate from (S)-tetrahydrodipicolinate (succinylase route): step 3/3.</text>
</comment>
<dbReference type="Proteomes" id="UP000249417">
    <property type="component" value="Unassembled WGS sequence"/>
</dbReference>
<evidence type="ECO:0000256" key="11">
    <source>
        <dbReference type="ARBA" id="ARBA00022915"/>
    </source>
</evidence>
<evidence type="ECO:0000256" key="4">
    <source>
        <dbReference type="ARBA" id="ARBA00011738"/>
    </source>
</evidence>
<keyword evidence="9" id="KW-0378">Hydrolase</keyword>
<evidence type="ECO:0000256" key="10">
    <source>
        <dbReference type="ARBA" id="ARBA00022833"/>
    </source>
</evidence>
<comment type="catalytic activity">
    <reaction evidence="14">
        <text>N-succinyl-(2S,6S)-2,6-diaminopimelate + H2O = (2S,6S)-2,6-diaminopimelate + succinate</text>
        <dbReference type="Rhea" id="RHEA:22608"/>
        <dbReference type="ChEBI" id="CHEBI:15377"/>
        <dbReference type="ChEBI" id="CHEBI:30031"/>
        <dbReference type="ChEBI" id="CHEBI:57609"/>
        <dbReference type="ChEBI" id="CHEBI:58087"/>
        <dbReference type="EC" id="3.5.1.18"/>
    </reaction>
</comment>
<dbReference type="PANTHER" id="PTHR43808">
    <property type="entry name" value="ACETYLORNITHINE DEACETYLASE"/>
    <property type="match status" value="1"/>
</dbReference>
<dbReference type="GO" id="GO:0008777">
    <property type="term" value="F:acetylornithine deacetylase activity"/>
    <property type="evidence" value="ECO:0007669"/>
    <property type="project" value="TreeGrafter"/>
</dbReference>
<keyword evidence="12" id="KW-0457">Lysine biosynthesis</keyword>
<dbReference type="CDD" id="cd03891">
    <property type="entry name" value="M20_DapE_proteobac"/>
    <property type="match status" value="1"/>
</dbReference>
<evidence type="ECO:0000256" key="9">
    <source>
        <dbReference type="ARBA" id="ARBA00022801"/>
    </source>
</evidence>
<keyword evidence="10" id="KW-0862">Zinc</keyword>
<dbReference type="NCBIfam" id="NF009557">
    <property type="entry name" value="PRK13009.1"/>
    <property type="match status" value="1"/>
</dbReference>
<dbReference type="SUPFAM" id="SSF53187">
    <property type="entry name" value="Zn-dependent exopeptidases"/>
    <property type="match status" value="1"/>
</dbReference>
<sequence length="380" mass="41583">MSDVVFIAQKLIQCPSITPEDAGAQAYLKSLLEPLGFEIFDLPFEGRGSYPVKNFFARKGTKGPHLCFAGHTDVVPAGDEAAWSVPPFSGTVKGETLIGRGASDMKGQVAAFVAAVQGFLKIEPDFNRGSISILITGDEEKEAVNGTARVLEWMKENGHVPDVCLVGEPSNPDYMGQEVKIGRRGSLTGWLTVRGKQGHVAYPDRAANPLPRLVKYLDKLSSTVLDKGSAFFPPSSFQITTIDVGNTASNVIPAKGTATFNIRFSDRWDFESLKARIKEILDQIDPDYELTFNEGAQSFITQPGVWTSLVADVVERETGHRPAMTTGGGTSDARFVATYCPVVEFGMVNKSIHQVDEHCTLPQLEKCETIYHEILKQYFN</sequence>
<proteinExistence type="inferred from homology"/>
<evidence type="ECO:0000256" key="7">
    <source>
        <dbReference type="ARBA" id="ARBA00022605"/>
    </source>
</evidence>
<evidence type="ECO:0000256" key="13">
    <source>
        <dbReference type="ARBA" id="ARBA00023285"/>
    </source>
</evidence>
<reference evidence="17 18" key="1">
    <citation type="submission" date="2017-08" db="EMBL/GenBank/DDBJ databases">
        <title>Infants hospitalized years apart are colonized by the same room-sourced microbial strains.</title>
        <authorList>
            <person name="Brooks B."/>
            <person name="Olm M.R."/>
            <person name="Firek B.A."/>
            <person name="Baker R."/>
            <person name="Thomas B.C."/>
            <person name="Morowitz M.J."/>
            <person name="Banfield J.F."/>
        </authorList>
    </citation>
    <scope>NUCLEOTIDE SEQUENCE [LARGE SCALE GENOMIC DNA]</scope>
    <source>
        <strain evidence="17">S2_005_002_R2_29</strain>
    </source>
</reference>
<dbReference type="PANTHER" id="PTHR43808:SF31">
    <property type="entry name" value="N-ACETYL-L-CITRULLINE DEACETYLASE"/>
    <property type="match status" value="1"/>
</dbReference>
<dbReference type="GO" id="GO:0019877">
    <property type="term" value="P:diaminopimelate biosynthetic process"/>
    <property type="evidence" value="ECO:0007669"/>
    <property type="project" value="UniProtKB-KW"/>
</dbReference>
<evidence type="ECO:0000256" key="3">
    <source>
        <dbReference type="ARBA" id="ARBA00006746"/>
    </source>
</evidence>
<dbReference type="UniPathway" id="UPA00034">
    <property type="reaction ID" value="UER00021"/>
</dbReference>
<dbReference type="InterPro" id="IPR036264">
    <property type="entry name" value="Bact_exopeptidase_dim_dom"/>
</dbReference>
<evidence type="ECO:0000256" key="5">
    <source>
        <dbReference type="ARBA" id="ARBA00011921"/>
    </source>
</evidence>
<dbReference type="InterPro" id="IPR002933">
    <property type="entry name" value="Peptidase_M20"/>
</dbReference>
<keyword evidence="8" id="KW-0479">Metal-binding</keyword>
<evidence type="ECO:0000256" key="14">
    <source>
        <dbReference type="ARBA" id="ARBA00051301"/>
    </source>
</evidence>
<dbReference type="Gene3D" id="3.40.630.10">
    <property type="entry name" value="Zn peptidases"/>
    <property type="match status" value="2"/>
</dbReference>
<evidence type="ECO:0000256" key="12">
    <source>
        <dbReference type="ARBA" id="ARBA00023154"/>
    </source>
</evidence>
<dbReference type="GO" id="GO:0009089">
    <property type="term" value="P:lysine biosynthetic process via diaminopimelate"/>
    <property type="evidence" value="ECO:0007669"/>
    <property type="project" value="UniProtKB-UniRule"/>
</dbReference>
<dbReference type="NCBIfam" id="TIGR01246">
    <property type="entry name" value="dapE_proteo"/>
    <property type="match status" value="1"/>
</dbReference>
<comment type="similarity">
    <text evidence="3">Belongs to the peptidase M20A family. DapE subfamily.</text>
</comment>
<evidence type="ECO:0000313" key="18">
    <source>
        <dbReference type="Proteomes" id="UP000249417"/>
    </source>
</evidence>
<evidence type="ECO:0000313" key="17">
    <source>
        <dbReference type="EMBL" id="PZQ49152.1"/>
    </source>
</evidence>
<comment type="caution">
    <text evidence="17">The sequence shown here is derived from an EMBL/GenBank/DDBJ whole genome shotgun (WGS) entry which is preliminary data.</text>
</comment>
<dbReference type="Pfam" id="PF07687">
    <property type="entry name" value="M20_dimer"/>
    <property type="match status" value="1"/>
</dbReference>
<dbReference type="HAMAP" id="MF_01690">
    <property type="entry name" value="DapE"/>
    <property type="match status" value="1"/>
</dbReference>
<dbReference type="InterPro" id="IPR005941">
    <property type="entry name" value="DapE_proteobac"/>
</dbReference>
<name>A0A2W5N6R5_9BACT</name>
<dbReference type="PROSITE" id="PS00759">
    <property type="entry name" value="ARGE_DAPE_CPG2_2"/>
    <property type="match status" value="1"/>
</dbReference>
<evidence type="ECO:0000259" key="16">
    <source>
        <dbReference type="Pfam" id="PF07687"/>
    </source>
</evidence>
<dbReference type="GO" id="GO:0046872">
    <property type="term" value="F:metal ion binding"/>
    <property type="evidence" value="ECO:0007669"/>
    <property type="project" value="UniProtKB-KW"/>
</dbReference>
<dbReference type="Pfam" id="PF01546">
    <property type="entry name" value="Peptidase_M20"/>
    <property type="match status" value="1"/>
</dbReference>
<evidence type="ECO:0000256" key="1">
    <source>
        <dbReference type="ARBA" id="ARBA00001947"/>
    </source>
</evidence>
<gene>
    <name evidence="17" type="ORF">DI551_00430</name>
</gene>
<dbReference type="InterPro" id="IPR050072">
    <property type="entry name" value="Peptidase_M20A"/>
</dbReference>
<organism evidence="17 18">
    <name type="scientific">Micavibrio aeruginosavorus</name>
    <dbReference type="NCBI Taxonomy" id="349221"/>
    <lineage>
        <taxon>Bacteria</taxon>
        <taxon>Pseudomonadati</taxon>
        <taxon>Bdellovibrionota</taxon>
        <taxon>Bdellovibrionia</taxon>
        <taxon>Bdellovibrionales</taxon>
        <taxon>Pseudobdellovibrionaceae</taxon>
        <taxon>Micavibrio</taxon>
    </lineage>
</organism>